<protein>
    <submittedName>
        <fullName evidence="1">Uncharacterized protein</fullName>
    </submittedName>
</protein>
<evidence type="ECO:0000313" key="1">
    <source>
        <dbReference type="EMBL" id="KZC24898.1"/>
    </source>
</evidence>
<comment type="caution">
    <text evidence="1">The sequence shown here is derived from an EMBL/GenBank/DDBJ whole genome shotgun (WGS) entry which is preliminary data.</text>
</comment>
<reference evidence="1 2" key="1">
    <citation type="journal article" date="2016" name="MBio">
        <title>Lateral Gene Transfer in a Heavy Metal-Contaminated-Groundwater Microbial Community.</title>
        <authorList>
            <person name="Hemme C.L."/>
            <person name="Green S.J."/>
            <person name="Rishishwar L."/>
            <person name="Prakash O."/>
            <person name="Pettenato A."/>
            <person name="Chakraborty R."/>
            <person name="Deutschbauer A.M."/>
            <person name="Van Nostrand J.D."/>
            <person name="Wu L."/>
            <person name="He Z."/>
            <person name="Jordan I.K."/>
            <person name="Hazen T.C."/>
            <person name="Arkin A.P."/>
            <person name="Kostka J.E."/>
            <person name="Zhou J."/>
        </authorList>
    </citation>
    <scope>NUCLEOTIDE SEQUENCE [LARGE SCALE GENOMIC DNA]</scope>
    <source>
        <strain evidence="1 2">FW104-T7</strain>
    </source>
</reference>
<proteinExistence type="predicted"/>
<accession>A0A154QM54</accession>
<dbReference type="Proteomes" id="UP000076131">
    <property type="component" value="Unassembled WGS sequence"/>
</dbReference>
<dbReference type="AlphaFoldDB" id="A0A154QM54"/>
<dbReference type="EMBL" id="LVJS01000017">
    <property type="protein sequence ID" value="KZC24898.1"/>
    <property type="molecule type" value="Genomic_DNA"/>
</dbReference>
<evidence type="ECO:0000313" key="2">
    <source>
        <dbReference type="Proteomes" id="UP000076131"/>
    </source>
</evidence>
<gene>
    <name evidence="1" type="ORF">RHOFW104T7_06305</name>
</gene>
<keyword evidence="2" id="KW-1185">Reference proteome</keyword>
<dbReference type="RefSeq" id="WP_008437651.1">
    <property type="nucleotide sequence ID" value="NZ_LVJS01000017.1"/>
</dbReference>
<organism evidence="1 2">
    <name type="scientific">Rhodanobacter thiooxydans</name>
    <dbReference type="NCBI Taxonomy" id="416169"/>
    <lineage>
        <taxon>Bacteria</taxon>
        <taxon>Pseudomonadati</taxon>
        <taxon>Pseudomonadota</taxon>
        <taxon>Gammaproteobacteria</taxon>
        <taxon>Lysobacterales</taxon>
        <taxon>Rhodanobacteraceae</taxon>
        <taxon>Rhodanobacter</taxon>
    </lineage>
</organism>
<name>A0A154QM54_9GAMM</name>
<dbReference type="STRING" id="416169.RHOFW104T7_06305"/>
<sequence length="84" mass="9145">MSLLPVPTALHASHADALTDFVAHAQLMLDPATPESVRRDAEPRLLAQLPTLLALGVFELFTIRDPALRALVHDELRAQRPCAA</sequence>